<protein>
    <submittedName>
        <fullName evidence="1">Uncharacterized protein</fullName>
    </submittedName>
</protein>
<name>A0ACC3SIA7_9PEZI</name>
<comment type="caution">
    <text evidence="1">The sequence shown here is derived from an EMBL/GenBank/DDBJ whole genome shotgun (WGS) entry which is preliminary data.</text>
</comment>
<dbReference type="EMBL" id="JAMKPW020000009">
    <property type="protein sequence ID" value="KAK8215229.1"/>
    <property type="molecule type" value="Genomic_DNA"/>
</dbReference>
<sequence length="607" mass="67604">MGPTAPHRLFIPAIGEAAPRSTARHSSSLLQPPPIPIGPSKSRPIPPNQSGDPSAFSPTSILAFFPRFPSSNLMTLSRAPARLSNLARQLQTPTSTPLRSFSTTPTMAKSEFIVILPDQEGALDRRMKVRGDHLKNLLPKVDEGFWVFGGATLDEVPKEGEGMKINGSVMLAVAESKEEVMEAIRKDVYAESGVWDMDKVQIYPFKCALTLHPPSIIMSLVTIHEPWDYAARVAYLPNLADGWFHGGRTTCIYAPLASPSSLSLHKSRWHRPPTSVTITAVHKFAWSLSNSSLETPSTRIHLLQLNHITFTTSRVPPNTMAVVNYWSTPDSFAFLSSYGSGKLIKYIQETSHLDWSADECLTLLRRPQRTRLLDLAVRIKCGHLVYEKYDFEELKSFAEARGIDTLHYRKKWAFVKALEHADDTVAFPKFMQLPLEIRAGIYAYYFDADPAFVSPLLPSLALVSHQVRQEILPVFFRTCRFTIILEVGIDLGKAKVVCHPASAALISFARLTAREFGGINKLQLSVVDRNLPLVDDGIRINITISPSTNDYTIETFCIFAARRNYELSFEMYKAVHGVIAGIAARSGPSKLRKWDLTAIAGCLDREL</sequence>
<evidence type="ECO:0000313" key="1">
    <source>
        <dbReference type="EMBL" id="KAK8215229.1"/>
    </source>
</evidence>
<gene>
    <name evidence="1" type="ORF">M8818_002241</name>
</gene>
<reference evidence="1" key="1">
    <citation type="submission" date="2024-02" db="EMBL/GenBank/DDBJ databases">
        <title>Metagenome Assembled Genome of Zalaria obscura JY119.</title>
        <authorList>
            <person name="Vighnesh L."/>
            <person name="Jagadeeshwari U."/>
            <person name="Venkata Ramana C."/>
            <person name="Sasikala C."/>
        </authorList>
    </citation>
    <scope>NUCLEOTIDE SEQUENCE</scope>
    <source>
        <strain evidence="1">JY119</strain>
    </source>
</reference>
<keyword evidence="2" id="KW-1185">Reference proteome</keyword>
<evidence type="ECO:0000313" key="2">
    <source>
        <dbReference type="Proteomes" id="UP001320706"/>
    </source>
</evidence>
<proteinExistence type="predicted"/>
<accession>A0ACC3SIA7</accession>
<dbReference type="Proteomes" id="UP001320706">
    <property type="component" value="Unassembled WGS sequence"/>
</dbReference>
<organism evidence="1 2">
    <name type="scientific">Zalaria obscura</name>
    <dbReference type="NCBI Taxonomy" id="2024903"/>
    <lineage>
        <taxon>Eukaryota</taxon>
        <taxon>Fungi</taxon>
        <taxon>Dikarya</taxon>
        <taxon>Ascomycota</taxon>
        <taxon>Pezizomycotina</taxon>
        <taxon>Dothideomycetes</taxon>
        <taxon>Dothideomycetidae</taxon>
        <taxon>Dothideales</taxon>
        <taxon>Zalariaceae</taxon>
        <taxon>Zalaria</taxon>
    </lineage>
</organism>